<dbReference type="Gene3D" id="3.40.190.10">
    <property type="entry name" value="Periplasmic binding protein-like II"/>
    <property type="match status" value="1"/>
</dbReference>
<evidence type="ECO:0000313" key="7">
    <source>
        <dbReference type="Proteomes" id="UP001199296"/>
    </source>
</evidence>
<dbReference type="AlphaFoldDB" id="A0AAW4WYT9"/>
<keyword evidence="2" id="KW-0813">Transport</keyword>
<dbReference type="InterPro" id="IPR039424">
    <property type="entry name" value="SBP_5"/>
</dbReference>
<keyword evidence="3 4" id="KW-0732">Signal</keyword>
<dbReference type="InterPro" id="IPR000914">
    <property type="entry name" value="SBP_5_dom"/>
</dbReference>
<keyword evidence="7" id="KW-1185">Reference proteome</keyword>
<name>A0AAW4WYT9_9FIRM</name>
<dbReference type="Proteomes" id="UP001199296">
    <property type="component" value="Unassembled WGS sequence"/>
</dbReference>
<evidence type="ECO:0000256" key="4">
    <source>
        <dbReference type="SAM" id="SignalP"/>
    </source>
</evidence>
<evidence type="ECO:0000256" key="1">
    <source>
        <dbReference type="ARBA" id="ARBA00005695"/>
    </source>
</evidence>
<protein>
    <submittedName>
        <fullName evidence="6">ABC transporter substrate-binding protein</fullName>
    </submittedName>
</protein>
<evidence type="ECO:0000313" key="6">
    <source>
        <dbReference type="EMBL" id="MCC3144360.1"/>
    </source>
</evidence>
<organism evidence="6 7">
    <name type="scientific">Halanaerobium polyolivorans</name>
    <dbReference type="NCBI Taxonomy" id="2886943"/>
    <lineage>
        <taxon>Bacteria</taxon>
        <taxon>Bacillati</taxon>
        <taxon>Bacillota</taxon>
        <taxon>Clostridia</taxon>
        <taxon>Halanaerobiales</taxon>
        <taxon>Halanaerobiaceae</taxon>
        <taxon>Halanaerobium</taxon>
    </lineage>
</organism>
<dbReference type="EMBL" id="JAJFAT010000003">
    <property type="protein sequence ID" value="MCC3144360.1"/>
    <property type="molecule type" value="Genomic_DNA"/>
</dbReference>
<dbReference type="GO" id="GO:0042597">
    <property type="term" value="C:periplasmic space"/>
    <property type="evidence" value="ECO:0007669"/>
    <property type="project" value="UniProtKB-ARBA"/>
</dbReference>
<dbReference type="GO" id="GO:0015833">
    <property type="term" value="P:peptide transport"/>
    <property type="evidence" value="ECO:0007669"/>
    <property type="project" value="TreeGrafter"/>
</dbReference>
<dbReference type="PANTHER" id="PTHR30290">
    <property type="entry name" value="PERIPLASMIC BINDING COMPONENT OF ABC TRANSPORTER"/>
    <property type="match status" value="1"/>
</dbReference>
<dbReference type="GO" id="GO:0043190">
    <property type="term" value="C:ATP-binding cassette (ABC) transporter complex"/>
    <property type="evidence" value="ECO:0007669"/>
    <property type="project" value="InterPro"/>
</dbReference>
<dbReference type="Gene3D" id="3.90.76.10">
    <property type="entry name" value="Dipeptide-binding Protein, Domain 1"/>
    <property type="match status" value="1"/>
</dbReference>
<feature type="chain" id="PRO_5043711421" evidence="4">
    <location>
        <begin position="32"/>
        <end position="509"/>
    </location>
</feature>
<comment type="caution">
    <text evidence="6">The sequence shown here is derived from an EMBL/GenBank/DDBJ whole genome shotgun (WGS) entry which is preliminary data.</text>
</comment>
<accession>A0AAW4WYT9</accession>
<evidence type="ECO:0000259" key="5">
    <source>
        <dbReference type="Pfam" id="PF00496"/>
    </source>
</evidence>
<dbReference type="Pfam" id="PF00496">
    <property type="entry name" value="SBP_bac_5"/>
    <property type="match status" value="1"/>
</dbReference>
<comment type="similarity">
    <text evidence="1">Belongs to the bacterial solute-binding protein 5 family.</text>
</comment>
<dbReference type="RefSeq" id="WP_229344079.1">
    <property type="nucleotide sequence ID" value="NZ_JAJFAT010000003.1"/>
</dbReference>
<dbReference type="Gene3D" id="3.10.105.10">
    <property type="entry name" value="Dipeptide-binding Protein, Domain 3"/>
    <property type="match status" value="1"/>
</dbReference>
<feature type="signal peptide" evidence="4">
    <location>
        <begin position="1"/>
        <end position="31"/>
    </location>
</feature>
<dbReference type="InterPro" id="IPR030678">
    <property type="entry name" value="Peptide/Ni-bd"/>
</dbReference>
<gene>
    <name evidence="6" type="ORF">LJ207_03380</name>
</gene>
<evidence type="ECO:0000256" key="3">
    <source>
        <dbReference type="ARBA" id="ARBA00022729"/>
    </source>
</evidence>
<feature type="domain" description="Solute-binding protein family 5" evidence="5">
    <location>
        <begin position="82"/>
        <end position="424"/>
    </location>
</feature>
<sequence length="509" mass="58491">MKNFKSSYLKITSTIFIVLMLLVSLSSAALAADDVLKVRAINGADISTMDPAYYYGDEELNIDLSFYSKLIRFKAASSEWELDAAEEFEVSDDGKVIEFKLREGIQFHHGYGELTTEDVKFSFERIADPDNNSPYKNDWATLEEVEIIDRYRGRIILSEPYAPLFTQTLAYNPGSIISKKAYQEKGDNFATNPVGSGPYYWEDWDPGEKITLNRFEDYFGDLPDFRRIEIYPISEVRMAEIALDAGELNSTQISYDSFAIYNQRADINVEQVAVTRQVYLGFNMQEEPFKDKNVRKAIRYAVNVDEILQGAYNNIAARANSSIVEGVLGHWEAALQYELDLEKARGYLAKAGYEDGFQTELVVPVREPLPEAGQIIRQQLLEIGIDAKIQMTDSSFDYLSESRSNMHLQDWGPTLDPDRWTKWWHSDHIGSWNFKNYSNPEYDSLVEAAILELDQDKRAELYIEQQKILDEDVSAVWISHGAHLQASQEHIKPVFLTQRSQYRYWEIAE</sequence>
<dbReference type="PIRSF" id="PIRSF002741">
    <property type="entry name" value="MppA"/>
    <property type="match status" value="1"/>
</dbReference>
<evidence type="ECO:0000256" key="2">
    <source>
        <dbReference type="ARBA" id="ARBA00022448"/>
    </source>
</evidence>
<proteinExistence type="inferred from homology"/>
<dbReference type="GO" id="GO:1904680">
    <property type="term" value="F:peptide transmembrane transporter activity"/>
    <property type="evidence" value="ECO:0007669"/>
    <property type="project" value="TreeGrafter"/>
</dbReference>
<reference evidence="6 7" key="1">
    <citation type="submission" date="2021-10" db="EMBL/GenBank/DDBJ databases">
        <authorList>
            <person name="Grouzdev D.S."/>
            <person name="Pantiukh K.S."/>
            <person name="Krutkina M.S."/>
        </authorList>
    </citation>
    <scope>NUCLEOTIDE SEQUENCE [LARGE SCALE GENOMIC DNA]</scope>
    <source>
        <strain evidence="6 7">Z-7514</strain>
    </source>
</reference>
<dbReference type="PANTHER" id="PTHR30290:SF9">
    <property type="entry name" value="OLIGOPEPTIDE-BINDING PROTEIN APPA"/>
    <property type="match status" value="1"/>
</dbReference>
<dbReference type="SUPFAM" id="SSF53850">
    <property type="entry name" value="Periplasmic binding protein-like II"/>
    <property type="match status" value="1"/>
</dbReference>